<feature type="non-terminal residue" evidence="2">
    <location>
        <position position="1"/>
    </location>
</feature>
<name>A0A6J4LAR8_9ACTN</name>
<evidence type="ECO:0000256" key="1">
    <source>
        <dbReference type="SAM" id="MobiDB-lite"/>
    </source>
</evidence>
<feature type="region of interest" description="Disordered" evidence="1">
    <location>
        <begin position="1"/>
        <end position="44"/>
    </location>
</feature>
<protein>
    <submittedName>
        <fullName evidence="2">Uncharacterized protein</fullName>
    </submittedName>
</protein>
<dbReference type="EMBL" id="CADCUB010000085">
    <property type="protein sequence ID" value="CAA9328324.1"/>
    <property type="molecule type" value="Genomic_DNA"/>
</dbReference>
<accession>A0A6J4LAR8</accession>
<organism evidence="2">
    <name type="scientific">uncultured Frankineae bacterium</name>
    <dbReference type="NCBI Taxonomy" id="437475"/>
    <lineage>
        <taxon>Bacteria</taxon>
        <taxon>Bacillati</taxon>
        <taxon>Actinomycetota</taxon>
        <taxon>Actinomycetes</taxon>
        <taxon>Frankiales</taxon>
        <taxon>environmental samples</taxon>
    </lineage>
</organism>
<proteinExistence type="predicted"/>
<feature type="non-terminal residue" evidence="2">
    <location>
        <position position="44"/>
    </location>
</feature>
<reference evidence="2" key="1">
    <citation type="submission" date="2020-02" db="EMBL/GenBank/DDBJ databases">
        <authorList>
            <person name="Meier V. D."/>
        </authorList>
    </citation>
    <scope>NUCLEOTIDE SEQUENCE</scope>
    <source>
        <strain evidence="2">AVDCRST_MAG07</strain>
    </source>
</reference>
<evidence type="ECO:0000313" key="2">
    <source>
        <dbReference type="EMBL" id="CAA9328324.1"/>
    </source>
</evidence>
<sequence length="44" mass="4833">GRRGAVRRRRRAGAAPWPGRRRRAGAGGAAGRRRPAGRDDDRQL</sequence>
<feature type="compositionally biased region" description="Basic residues" evidence="1">
    <location>
        <begin position="1"/>
        <end position="12"/>
    </location>
</feature>
<gene>
    <name evidence="2" type="ORF">AVDCRST_MAG07-2095</name>
</gene>
<dbReference type="AlphaFoldDB" id="A0A6J4LAR8"/>